<dbReference type="AlphaFoldDB" id="A0A9N9W3E1"/>
<comment type="caution">
    <text evidence="2">The sequence shown here is derived from an EMBL/GenBank/DDBJ whole genome shotgun (WGS) entry which is preliminary data.</text>
</comment>
<evidence type="ECO:0000256" key="1">
    <source>
        <dbReference type="SAM" id="MobiDB-lite"/>
    </source>
</evidence>
<evidence type="ECO:0000313" key="2">
    <source>
        <dbReference type="EMBL" id="CAH0041671.1"/>
    </source>
</evidence>
<dbReference type="Proteomes" id="UP000696573">
    <property type="component" value="Unassembled WGS sequence"/>
</dbReference>
<sequence>MNESTQGNNSGDLTDPNQEVSLDDLVAEHLALVRDFSEKIKLKEELFGLQMRAQQLLTNSEMRRRGTPVPKPEKRVRHNDLNSQRSFFKDGSAALATDLDDLKAVEDMYDQQIAYIRSRLQEIRKIIEKAHPEVVGFNVEETGDI</sequence>
<accession>A0A9N9W3E1</accession>
<reference evidence="2" key="1">
    <citation type="submission" date="2021-10" db="EMBL/GenBank/DDBJ databases">
        <authorList>
            <person name="Piombo E."/>
        </authorList>
    </citation>
    <scope>NUCLEOTIDE SEQUENCE</scope>
</reference>
<organism evidence="2 3">
    <name type="scientific">Clonostachys rhizophaga</name>
    <dbReference type="NCBI Taxonomy" id="160324"/>
    <lineage>
        <taxon>Eukaryota</taxon>
        <taxon>Fungi</taxon>
        <taxon>Dikarya</taxon>
        <taxon>Ascomycota</taxon>
        <taxon>Pezizomycotina</taxon>
        <taxon>Sordariomycetes</taxon>
        <taxon>Hypocreomycetidae</taxon>
        <taxon>Hypocreales</taxon>
        <taxon>Bionectriaceae</taxon>
        <taxon>Clonostachys</taxon>
    </lineage>
</organism>
<dbReference type="OrthoDB" id="10374628at2759"/>
<proteinExistence type="predicted"/>
<name>A0A9N9W3E1_9HYPO</name>
<protein>
    <submittedName>
        <fullName evidence="2">Uncharacterized protein</fullName>
    </submittedName>
</protein>
<gene>
    <name evidence="2" type="ORF">CRHIZ90672A_00012213</name>
</gene>
<feature type="region of interest" description="Disordered" evidence="1">
    <location>
        <begin position="58"/>
        <end position="82"/>
    </location>
</feature>
<keyword evidence="3" id="KW-1185">Reference proteome</keyword>
<dbReference type="EMBL" id="CABFNQ020000764">
    <property type="protein sequence ID" value="CAH0041671.1"/>
    <property type="molecule type" value="Genomic_DNA"/>
</dbReference>
<evidence type="ECO:0000313" key="3">
    <source>
        <dbReference type="Proteomes" id="UP000696573"/>
    </source>
</evidence>